<keyword evidence="3" id="KW-1185">Reference proteome</keyword>
<evidence type="ECO:0000313" key="3">
    <source>
        <dbReference type="Proteomes" id="UP000054560"/>
    </source>
</evidence>
<feature type="region of interest" description="Disordered" evidence="1">
    <location>
        <begin position="10"/>
        <end position="37"/>
    </location>
</feature>
<dbReference type="SUPFAM" id="SSF48403">
    <property type="entry name" value="Ankyrin repeat"/>
    <property type="match status" value="1"/>
</dbReference>
<evidence type="ECO:0000313" key="2">
    <source>
        <dbReference type="EMBL" id="KNC85249.1"/>
    </source>
</evidence>
<reference evidence="2 3" key="1">
    <citation type="submission" date="2011-02" db="EMBL/GenBank/DDBJ databases">
        <title>The Genome Sequence of Sphaeroforma arctica JP610.</title>
        <authorList>
            <consortium name="The Broad Institute Genome Sequencing Platform"/>
            <person name="Russ C."/>
            <person name="Cuomo C."/>
            <person name="Young S.K."/>
            <person name="Zeng Q."/>
            <person name="Gargeya S."/>
            <person name="Alvarado L."/>
            <person name="Berlin A."/>
            <person name="Chapman S.B."/>
            <person name="Chen Z."/>
            <person name="Freedman E."/>
            <person name="Gellesch M."/>
            <person name="Goldberg J."/>
            <person name="Griggs A."/>
            <person name="Gujja S."/>
            <person name="Heilman E."/>
            <person name="Heiman D."/>
            <person name="Howarth C."/>
            <person name="Mehta T."/>
            <person name="Neiman D."/>
            <person name="Pearson M."/>
            <person name="Roberts A."/>
            <person name="Saif S."/>
            <person name="Shea T."/>
            <person name="Shenoy N."/>
            <person name="Sisk P."/>
            <person name="Stolte C."/>
            <person name="Sykes S."/>
            <person name="White J."/>
            <person name="Yandava C."/>
            <person name="Burger G."/>
            <person name="Gray M.W."/>
            <person name="Holland P.W.H."/>
            <person name="King N."/>
            <person name="Lang F.B.F."/>
            <person name="Roger A.J."/>
            <person name="Ruiz-Trillo I."/>
            <person name="Haas B."/>
            <person name="Nusbaum C."/>
            <person name="Birren B."/>
        </authorList>
    </citation>
    <scope>NUCLEOTIDE SEQUENCE [LARGE SCALE GENOMIC DNA]</scope>
    <source>
        <strain evidence="2 3">JP610</strain>
    </source>
</reference>
<proteinExistence type="predicted"/>
<accession>A0A0L0G8L3</accession>
<dbReference type="Proteomes" id="UP000054560">
    <property type="component" value="Unassembled WGS sequence"/>
</dbReference>
<dbReference type="Pfam" id="PF12796">
    <property type="entry name" value="Ank_2"/>
    <property type="match status" value="1"/>
</dbReference>
<organism evidence="2 3">
    <name type="scientific">Sphaeroforma arctica JP610</name>
    <dbReference type="NCBI Taxonomy" id="667725"/>
    <lineage>
        <taxon>Eukaryota</taxon>
        <taxon>Ichthyosporea</taxon>
        <taxon>Ichthyophonida</taxon>
        <taxon>Sphaeroforma</taxon>
    </lineage>
</organism>
<dbReference type="OrthoDB" id="366390at2759"/>
<feature type="compositionally biased region" description="Acidic residues" evidence="1">
    <location>
        <begin position="15"/>
        <end position="36"/>
    </location>
</feature>
<gene>
    <name evidence="2" type="ORF">SARC_02545</name>
</gene>
<name>A0A0L0G8L3_9EUKA</name>
<dbReference type="GeneID" id="25903049"/>
<dbReference type="InterPro" id="IPR036770">
    <property type="entry name" value="Ankyrin_rpt-contain_sf"/>
</dbReference>
<dbReference type="InterPro" id="IPR002110">
    <property type="entry name" value="Ankyrin_rpt"/>
</dbReference>
<protein>
    <submittedName>
        <fullName evidence="2">Uncharacterized protein</fullName>
    </submittedName>
</protein>
<evidence type="ECO:0000256" key="1">
    <source>
        <dbReference type="SAM" id="MobiDB-lite"/>
    </source>
</evidence>
<dbReference type="EMBL" id="KQ241712">
    <property type="protein sequence ID" value="KNC85249.1"/>
    <property type="molecule type" value="Genomic_DNA"/>
</dbReference>
<dbReference type="AlphaFoldDB" id="A0A0L0G8L3"/>
<sequence>MDILRLLTESLLGDSESDGESDDDSDDEDVQEENDEEANKAAELKLVLLEGIPLTHVACAYCDRAGQQYEAINLLLEGGIANLADTDKYKRTAAHVAAFKGKLGFLEKLYDGEADILQMKDYTGRTALDVAILKGHTHVIDWIKLQTETDPR</sequence>
<dbReference type="RefSeq" id="XP_014159151.1">
    <property type="nucleotide sequence ID" value="XM_014303676.1"/>
</dbReference>
<dbReference type="Gene3D" id="1.25.40.20">
    <property type="entry name" value="Ankyrin repeat-containing domain"/>
    <property type="match status" value="1"/>
</dbReference>